<sequence length="156" mass="17521">MEELADALLVMRAVLAVQPALQCGQRRRAVVGKRQQIQNVDIRVRGHAERAVVNRDRAEDRSARVRCDRRFATVCDCQVLQRSLERRVDGQRATGIDRYRAFFACVGVGHHAVAVGIPSIVGTGKRAAKYARQHDGFGADFEIQRACRRTGRRPSR</sequence>
<organism evidence="1">
    <name type="scientific">bioreactor metagenome</name>
    <dbReference type="NCBI Taxonomy" id="1076179"/>
    <lineage>
        <taxon>unclassified sequences</taxon>
        <taxon>metagenomes</taxon>
        <taxon>ecological metagenomes</taxon>
    </lineage>
</organism>
<gene>
    <name evidence="1" type="ORF">SDC9_113199</name>
</gene>
<name>A0A645BM84_9ZZZZ</name>
<comment type="caution">
    <text evidence="1">The sequence shown here is derived from an EMBL/GenBank/DDBJ whole genome shotgun (WGS) entry which is preliminary data.</text>
</comment>
<accession>A0A645BM84</accession>
<protein>
    <submittedName>
        <fullName evidence="1">Uncharacterized protein</fullName>
    </submittedName>
</protein>
<dbReference type="EMBL" id="VSSQ01020991">
    <property type="protein sequence ID" value="MPM66292.1"/>
    <property type="molecule type" value="Genomic_DNA"/>
</dbReference>
<proteinExistence type="predicted"/>
<dbReference type="AlphaFoldDB" id="A0A645BM84"/>
<evidence type="ECO:0000313" key="1">
    <source>
        <dbReference type="EMBL" id="MPM66292.1"/>
    </source>
</evidence>
<reference evidence="1" key="1">
    <citation type="submission" date="2019-08" db="EMBL/GenBank/DDBJ databases">
        <authorList>
            <person name="Kucharzyk K."/>
            <person name="Murdoch R.W."/>
            <person name="Higgins S."/>
            <person name="Loffler F."/>
        </authorList>
    </citation>
    <scope>NUCLEOTIDE SEQUENCE</scope>
</reference>